<organism evidence="1">
    <name type="scientific">candidate division WOR-3 bacterium</name>
    <dbReference type="NCBI Taxonomy" id="2052148"/>
    <lineage>
        <taxon>Bacteria</taxon>
        <taxon>Bacteria division WOR-3</taxon>
    </lineage>
</organism>
<sequence length="89" mass="9614">MPVEALEAIGYNPTSAQNKVRIITASGFVVAPKIKVNSLSIFGKEIKDTTIVCYTLPEGIYADGIIGMDLLTELRAVIDIKNGMIQIMS</sequence>
<evidence type="ECO:0000313" key="1">
    <source>
        <dbReference type="EMBL" id="HHS51786.1"/>
    </source>
</evidence>
<comment type="caution">
    <text evidence="1">The sequence shown here is derived from an EMBL/GenBank/DDBJ whole genome shotgun (WGS) entry which is preliminary data.</text>
</comment>
<dbReference type="SUPFAM" id="SSF50630">
    <property type="entry name" value="Acid proteases"/>
    <property type="match status" value="1"/>
</dbReference>
<name>A0A7C6A933_UNCW3</name>
<gene>
    <name evidence="1" type="ORF">ENW73_02820</name>
</gene>
<dbReference type="Pfam" id="PF13650">
    <property type="entry name" value="Asp_protease_2"/>
    <property type="match status" value="1"/>
</dbReference>
<proteinExistence type="predicted"/>
<dbReference type="Gene3D" id="2.40.70.10">
    <property type="entry name" value="Acid Proteases"/>
    <property type="match status" value="1"/>
</dbReference>
<dbReference type="InterPro" id="IPR021109">
    <property type="entry name" value="Peptidase_aspartic_dom_sf"/>
</dbReference>
<dbReference type="AlphaFoldDB" id="A0A7C6A933"/>
<accession>A0A7C6A933</accession>
<protein>
    <recommendedName>
        <fullName evidence="2">Aspartyl protease</fullName>
    </recommendedName>
</protein>
<evidence type="ECO:0008006" key="2">
    <source>
        <dbReference type="Google" id="ProtNLM"/>
    </source>
</evidence>
<reference evidence="1" key="1">
    <citation type="journal article" date="2020" name="mSystems">
        <title>Genome- and Community-Level Interaction Insights into Carbon Utilization and Element Cycling Functions of Hydrothermarchaeota in Hydrothermal Sediment.</title>
        <authorList>
            <person name="Zhou Z."/>
            <person name="Liu Y."/>
            <person name="Xu W."/>
            <person name="Pan J."/>
            <person name="Luo Z.H."/>
            <person name="Li M."/>
        </authorList>
    </citation>
    <scope>NUCLEOTIDE SEQUENCE [LARGE SCALE GENOMIC DNA]</scope>
    <source>
        <strain evidence="1">SpSt-876</strain>
    </source>
</reference>
<dbReference type="EMBL" id="DTLI01000069">
    <property type="protein sequence ID" value="HHS51786.1"/>
    <property type="molecule type" value="Genomic_DNA"/>
</dbReference>